<dbReference type="RefSeq" id="WP_090395639.1">
    <property type="nucleotide sequence ID" value="NZ_FNEN01000001.1"/>
</dbReference>
<dbReference type="GO" id="GO:0046417">
    <property type="term" value="P:chorismate metabolic process"/>
    <property type="evidence" value="ECO:0007669"/>
    <property type="project" value="TreeGrafter"/>
</dbReference>
<keyword evidence="2 3" id="KW-0057">Aromatic amino acid biosynthesis</keyword>
<dbReference type="UniPathway" id="UPA00120">
    <property type="reaction ID" value="UER00203"/>
</dbReference>
<dbReference type="PANTHER" id="PTHR21164">
    <property type="entry name" value="CHORISMATE MUTASE"/>
    <property type="match status" value="1"/>
</dbReference>
<dbReference type="InterPro" id="IPR008243">
    <property type="entry name" value="Chorismate_mutase_AroH"/>
</dbReference>
<dbReference type="EC" id="5.4.99.5" evidence="1 3"/>
<dbReference type="Pfam" id="PF07736">
    <property type="entry name" value="CM_1"/>
    <property type="match status" value="1"/>
</dbReference>
<dbReference type="Gene3D" id="3.30.1330.40">
    <property type="entry name" value="RutC-like"/>
    <property type="match status" value="1"/>
</dbReference>
<accession>A0A1G8JBZ7</accession>
<dbReference type="SUPFAM" id="SSF55298">
    <property type="entry name" value="YjgF-like"/>
    <property type="match status" value="1"/>
</dbReference>
<keyword evidence="3" id="KW-0413">Isomerase</keyword>
<dbReference type="AlphaFoldDB" id="A0A1G8JBZ7"/>
<sequence length="126" mass="14464">MRGIRGATTVDRNEAEHIRERTKELLTEMTEKNEVDPAQVVHIWFTVTDDIDAAFPAKATRMLPGDWTYVPVMCAREIPVPDSLPRCIRIMMTVNTEARPETIRHIFREDAVQLRTDLSAVDKTSR</sequence>
<evidence type="ECO:0000313" key="5">
    <source>
        <dbReference type="Proteomes" id="UP000198853"/>
    </source>
</evidence>
<keyword evidence="2 3" id="KW-0028">Amino-acid biosynthesis</keyword>
<evidence type="ECO:0000256" key="2">
    <source>
        <dbReference type="PIRSR" id="PIRSR005965-1"/>
    </source>
</evidence>
<dbReference type="PANTHER" id="PTHR21164:SF0">
    <property type="entry name" value="CHORISMATE MUTASE AROH"/>
    <property type="match status" value="1"/>
</dbReference>
<proteinExistence type="predicted"/>
<evidence type="ECO:0000313" key="4">
    <source>
        <dbReference type="EMBL" id="SDI28716.1"/>
    </source>
</evidence>
<organism evidence="4 5">
    <name type="scientific">Natribacillus halophilus</name>
    <dbReference type="NCBI Taxonomy" id="549003"/>
    <lineage>
        <taxon>Bacteria</taxon>
        <taxon>Bacillati</taxon>
        <taxon>Bacillota</taxon>
        <taxon>Bacilli</taxon>
        <taxon>Bacillales</taxon>
        <taxon>Bacillaceae</taxon>
        <taxon>Natribacillus</taxon>
    </lineage>
</organism>
<dbReference type="EMBL" id="FNEN01000001">
    <property type="protein sequence ID" value="SDI28716.1"/>
    <property type="molecule type" value="Genomic_DNA"/>
</dbReference>
<feature type="binding site" evidence="2">
    <location>
        <position position="5"/>
    </location>
    <ligand>
        <name>prephenate</name>
        <dbReference type="ChEBI" id="CHEBI:29934"/>
    </ligand>
</feature>
<dbReference type="OrthoDB" id="9802232at2"/>
<protein>
    <recommendedName>
        <fullName evidence="1 3">chorismate mutase</fullName>
        <ecNumber evidence="1 3">5.4.99.5</ecNumber>
    </recommendedName>
</protein>
<comment type="catalytic activity">
    <reaction evidence="3">
        <text>chorismate = prephenate</text>
        <dbReference type="Rhea" id="RHEA:13897"/>
        <dbReference type="ChEBI" id="CHEBI:29748"/>
        <dbReference type="ChEBI" id="CHEBI:29934"/>
        <dbReference type="EC" id="5.4.99.5"/>
    </reaction>
</comment>
<dbReference type="NCBIfam" id="TIGR01796">
    <property type="entry name" value="CM_mono_aroH"/>
    <property type="match status" value="1"/>
</dbReference>
<dbReference type="Proteomes" id="UP000198853">
    <property type="component" value="Unassembled WGS sequence"/>
</dbReference>
<dbReference type="GO" id="GO:0009073">
    <property type="term" value="P:aromatic amino acid family biosynthetic process"/>
    <property type="evidence" value="ECO:0007669"/>
    <property type="project" value="UniProtKB-UniRule"/>
</dbReference>
<evidence type="ECO:0000256" key="1">
    <source>
        <dbReference type="NCBIfam" id="TIGR01796"/>
    </source>
</evidence>
<dbReference type="PROSITE" id="PS51167">
    <property type="entry name" value="CHORISMATE_MUT_1"/>
    <property type="match status" value="1"/>
</dbReference>
<dbReference type="GO" id="GO:0004106">
    <property type="term" value="F:chorismate mutase activity"/>
    <property type="evidence" value="ECO:0007669"/>
    <property type="project" value="UniProtKB-UniRule"/>
</dbReference>
<dbReference type="CDD" id="cd02185">
    <property type="entry name" value="AroH"/>
    <property type="match status" value="1"/>
</dbReference>
<feature type="binding site" evidence="2">
    <location>
        <position position="89"/>
    </location>
    <ligand>
        <name>prephenate</name>
        <dbReference type="ChEBI" id="CHEBI:29934"/>
    </ligand>
</feature>
<reference evidence="4 5" key="1">
    <citation type="submission" date="2016-10" db="EMBL/GenBank/DDBJ databases">
        <authorList>
            <person name="de Groot N.N."/>
        </authorList>
    </citation>
    <scope>NUCLEOTIDE SEQUENCE [LARGE SCALE GENOMIC DNA]</scope>
    <source>
        <strain evidence="4 5">DSM 21771</strain>
    </source>
</reference>
<dbReference type="GO" id="GO:0008652">
    <property type="term" value="P:amino acid biosynthetic process"/>
    <property type="evidence" value="ECO:0007669"/>
    <property type="project" value="UniProtKB-UniRule"/>
</dbReference>
<dbReference type="InterPro" id="IPR035959">
    <property type="entry name" value="RutC-like_sf"/>
</dbReference>
<dbReference type="PIRSF" id="PIRSF005965">
    <property type="entry name" value="Chor_mut_AroH"/>
    <property type="match status" value="1"/>
</dbReference>
<evidence type="ECO:0000256" key="3">
    <source>
        <dbReference type="PROSITE-ProRule" id="PRU00514"/>
    </source>
</evidence>
<gene>
    <name evidence="4" type="ORF">SAMN04488123_101151</name>
</gene>
<name>A0A1G8JBZ7_9BACI</name>
<keyword evidence="5" id="KW-1185">Reference proteome</keyword>